<dbReference type="PANTHER" id="PTHR43048:SF3">
    <property type="entry name" value="METHYLMALONYL-COA EPIMERASE, MITOCHONDRIAL"/>
    <property type="match status" value="1"/>
</dbReference>
<gene>
    <name evidence="3" type="ORF">L207DRAFT_446446</name>
</gene>
<dbReference type="Gene3D" id="3.10.180.10">
    <property type="entry name" value="2,3-Dihydroxybiphenyl 1,2-Dioxygenase, domain 1"/>
    <property type="match status" value="2"/>
</dbReference>
<dbReference type="GO" id="GO:0046491">
    <property type="term" value="P:L-methylmalonyl-CoA metabolic process"/>
    <property type="evidence" value="ECO:0007669"/>
    <property type="project" value="TreeGrafter"/>
</dbReference>
<dbReference type="GO" id="GO:0004493">
    <property type="term" value="F:methylmalonyl-CoA epimerase activity"/>
    <property type="evidence" value="ECO:0007669"/>
    <property type="project" value="TreeGrafter"/>
</dbReference>
<protein>
    <submittedName>
        <fullName evidence="3">Glyoxalase/Bleomycin resistance protein/Dihydroxybiphenyl dioxygenase</fullName>
    </submittedName>
</protein>
<dbReference type="STRING" id="1149755.A0A2J6QRI5"/>
<dbReference type="EMBL" id="KZ613982">
    <property type="protein sequence ID" value="PMD28874.1"/>
    <property type="molecule type" value="Genomic_DNA"/>
</dbReference>
<proteinExistence type="predicted"/>
<dbReference type="InterPro" id="IPR051785">
    <property type="entry name" value="MMCE/EMCE_epimerase"/>
</dbReference>
<sequence>MPDMLISPVENNPSKVQLERLSHVYFEHPDLEYFTKFAIDFGFVEAARKGDTVYFRGYGISPYCYVASRSKDGKSKFLGAAFVAQTQEEFDKAAKIEGAEIKDLKDAPGGGKLITFARSDDTFMHVVHGQEERKIEIREPPTAIHESLGPMNTPFEKPREGQYQRFHPGPALVHKLGHFGYVCREFDKEFAFYTGNFNIVPTDILWHPKFENIDVLAFMHLDLGKRYSDHHIFFMQRAPPEVKKTYLHHSSYEVADFDTQLIGHEWLAKKGWKNVWGVGRHILGSQIFDYWEDPSRFKIEHYTDGDIVNSDTPTRKEVAGPISVWGPELPKDFGEDMTAHAFNQTFLKRLWENVSWWK</sequence>
<dbReference type="PROSITE" id="PS51819">
    <property type="entry name" value="VOC"/>
    <property type="match status" value="1"/>
</dbReference>
<evidence type="ECO:0000313" key="3">
    <source>
        <dbReference type="EMBL" id="PMD28874.1"/>
    </source>
</evidence>
<dbReference type="FunFam" id="3.10.180.10:FF:000039">
    <property type="entry name" value="Trihydroxytoluene oxygenase (AFU_orthologue AFUA_8G02470)"/>
    <property type="match status" value="1"/>
</dbReference>
<dbReference type="AlphaFoldDB" id="A0A2J6QRI5"/>
<dbReference type="InterPro" id="IPR037523">
    <property type="entry name" value="VOC_core"/>
</dbReference>
<evidence type="ECO:0000313" key="4">
    <source>
        <dbReference type="Proteomes" id="UP000235786"/>
    </source>
</evidence>
<keyword evidence="3" id="KW-0560">Oxidoreductase</keyword>
<name>A0A2J6QRI5_HYAVF</name>
<dbReference type="OrthoDB" id="3360610at2759"/>
<keyword evidence="3" id="KW-0223">Dioxygenase</keyword>
<evidence type="ECO:0000259" key="2">
    <source>
        <dbReference type="PROSITE" id="PS51819"/>
    </source>
</evidence>
<dbReference type="FunFam" id="3.10.180.10:FF:000034">
    <property type="entry name" value="Glyoxalase/Bleomycin resistance protein/Dihydroxybiphenyl dioxygenase"/>
    <property type="match status" value="1"/>
</dbReference>
<dbReference type="SUPFAM" id="SSF54593">
    <property type="entry name" value="Glyoxalase/Bleomycin resistance protein/Dihydroxybiphenyl dioxygenase"/>
    <property type="match status" value="1"/>
</dbReference>
<dbReference type="PANTHER" id="PTHR43048">
    <property type="entry name" value="METHYLMALONYL-COA EPIMERASE"/>
    <property type="match status" value="1"/>
</dbReference>
<dbReference type="GO" id="GO:0005739">
    <property type="term" value="C:mitochondrion"/>
    <property type="evidence" value="ECO:0007669"/>
    <property type="project" value="TreeGrafter"/>
</dbReference>
<dbReference type="GO" id="GO:0051213">
    <property type="term" value="F:dioxygenase activity"/>
    <property type="evidence" value="ECO:0007669"/>
    <property type="project" value="UniProtKB-KW"/>
</dbReference>
<keyword evidence="1" id="KW-0479">Metal-binding</keyword>
<feature type="domain" description="VOC" evidence="2">
    <location>
        <begin position="175"/>
        <end position="304"/>
    </location>
</feature>
<dbReference type="Proteomes" id="UP000235786">
    <property type="component" value="Unassembled WGS sequence"/>
</dbReference>
<evidence type="ECO:0000256" key="1">
    <source>
        <dbReference type="ARBA" id="ARBA00022723"/>
    </source>
</evidence>
<dbReference type="InterPro" id="IPR029068">
    <property type="entry name" value="Glyas_Bleomycin-R_OHBP_Dase"/>
</dbReference>
<dbReference type="CDD" id="cd07267">
    <property type="entry name" value="THT_Oxygenase_N"/>
    <property type="match status" value="1"/>
</dbReference>
<reference evidence="3 4" key="1">
    <citation type="submission" date="2016-04" db="EMBL/GenBank/DDBJ databases">
        <title>A degradative enzymes factory behind the ericoid mycorrhizal symbiosis.</title>
        <authorList>
            <consortium name="DOE Joint Genome Institute"/>
            <person name="Martino E."/>
            <person name="Morin E."/>
            <person name="Grelet G."/>
            <person name="Kuo A."/>
            <person name="Kohler A."/>
            <person name="Daghino S."/>
            <person name="Barry K."/>
            <person name="Choi C."/>
            <person name="Cichocki N."/>
            <person name="Clum A."/>
            <person name="Copeland A."/>
            <person name="Hainaut M."/>
            <person name="Haridas S."/>
            <person name="Labutti K."/>
            <person name="Lindquist E."/>
            <person name="Lipzen A."/>
            <person name="Khouja H.-R."/>
            <person name="Murat C."/>
            <person name="Ohm R."/>
            <person name="Olson A."/>
            <person name="Spatafora J."/>
            <person name="Veneault-Fourrey C."/>
            <person name="Henrissat B."/>
            <person name="Grigoriev I."/>
            <person name="Martin F."/>
            <person name="Perotto S."/>
        </authorList>
    </citation>
    <scope>NUCLEOTIDE SEQUENCE [LARGE SCALE GENOMIC DNA]</scope>
    <source>
        <strain evidence="3 4">F</strain>
    </source>
</reference>
<dbReference type="GO" id="GO:0046872">
    <property type="term" value="F:metal ion binding"/>
    <property type="evidence" value="ECO:0007669"/>
    <property type="project" value="UniProtKB-KW"/>
</dbReference>
<keyword evidence="4" id="KW-1185">Reference proteome</keyword>
<organism evidence="3 4">
    <name type="scientific">Hyaloscypha variabilis (strain UAMH 11265 / GT02V1 / F)</name>
    <name type="common">Meliniomyces variabilis</name>
    <dbReference type="NCBI Taxonomy" id="1149755"/>
    <lineage>
        <taxon>Eukaryota</taxon>
        <taxon>Fungi</taxon>
        <taxon>Dikarya</taxon>
        <taxon>Ascomycota</taxon>
        <taxon>Pezizomycotina</taxon>
        <taxon>Leotiomycetes</taxon>
        <taxon>Helotiales</taxon>
        <taxon>Hyaloscyphaceae</taxon>
        <taxon>Hyaloscypha</taxon>
        <taxon>Hyaloscypha variabilis</taxon>
    </lineage>
</organism>
<accession>A0A2J6QRI5</accession>